<dbReference type="PROSITE" id="PS51192">
    <property type="entry name" value="HELICASE_ATP_BIND_1"/>
    <property type="match status" value="1"/>
</dbReference>
<dbReference type="Proteomes" id="UP001159405">
    <property type="component" value="Unassembled WGS sequence"/>
</dbReference>
<proteinExistence type="inferred from homology"/>
<comment type="similarity">
    <text evidence="1">Belongs to the helicase family. RecQ subfamily.</text>
</comment>
<keyword evidence="4" id="KW-1185">Reference proteome</keyword>
<evidence type="ECO:0000313" key="3">
    <source>
        <dbReference type="EMBL" id="CAH3138057.1"/>
    </source>
</evidence>
<comment type="caution">
    <text evidence="3">The sequence shown here is derived from an EMBL/GenBank/DDBJ whole genome shotgun (WGS) entry which is preliminary data.</text>
</comment>
<dbReference type="PANTHER" id="PTHR13710">
    <property type="entry name" value="DNA HELICASE RECQ FAMILY MEMBER"/>
    <property type="match status" value="1"/>
</dbReference>
<dbReference type="EMBL" id="CALNXK010000060">
    <property type="protein sequence ID" value="CAH3138057.1"/>
    <property type="molecule type" value="Genomic_DNA"/>
</dbReference>
<feature type="domain" description="Helicase ATP-binding" evidence="2">
    <location>
        <begin position="1"/>
        <end position="120"/>
    </location>
</feature>
<dbReference type="InterPro" id="IPR014001">
    <property type="entry name" value="Helicase_ATP-bd"/>
</dbReference>
<sequence length="120" mass="13737">MISLIHSQVQSLKWFGINAIAVGPQHPVEMLTIQDESEASHSLIYTTPEYFATKLKHRLSLSKQLKLIVIDEVHKVFDKNSEFRSSYDTLKFLQDDFPGIPIMALTATVNKEQLNLLCEY</sequence>
<dbReference type="PANTHER" id="PTHR13710:SF147">
    <property type="entry name" value="DNA HELICASE"/>
    <property type="match status" value="1"/>
</dbReference>
<gene>
    <name evidence="3" type="ORF">PLOB_00039930</name>
</gene>
<reference evidence="3 4" key="1">
    <citation type="submission" date="2022-05" db="EMBL/GenBank/DDBJ databases">
        <authorList>
            <consortium name="Genoscope - CEA"/>
            <person name="William W."/>
        </authorList>
    </citation>
    <scope>NUCLEOTIDE SEQUENCE [LARGE SCALE GENOMIC DNA]</scope>
</reference>
<organism evidence="3 4">
    <name type="scientific">Porites lobata</name>
    <dbReference type="NCBI Taxonomy" id="104759"/>
    <lineage>
        <taxon>Eukaryota</taxon>
        <taxon>Metazoa</taxon>
        <taxon>Cnidaria</taxon>
        <taxon>Anthozoa</taxon>
        <taxon>Hexacorallia</taxon>
        <taxon>Scleractinia</taxon>
        <taxon>Fungiina</taxon>
        <taxon>Poritidae</taxon>
        <taxon>Porites</taxon>
    </lineage>
</organism>
<dbReference type="Gene3D" id="3.40.50.300">
    <property type="entry name" value="P-loop containing nucleotide triphosphate hydrolases"/>
    <property type="match status" value="1"/>
</dbReference>
<name>A0ABN8P8W2_9CNID</name>
<protein>
    <recommendedName>
        <fullName evidence="2">Helicase ATP-binding domain-containing protein</fullName>
    </recommendedName>
</protein>
<evidence type="ECO:0000256" key="1">
    <source>
        <dbReference type="ARBA" id="ARBA00005446"/>
    </source>
</evidence>
<dbReference type="SUPFAM" id="SSF52540">
    <property type="entry name" value="P-loop containing nucleoside triphosphate hydrolases"/>
    <property type="match status" value="1"/>
</dbReference>
<dbReference type="InterPro" id="IPR027417">
    <property type="entry name" value="P-loop_NTPase"/>
</dbReference>
<dbReference type="InterPro" id="IPR011545">
    <property type="entry name" value="DEAD/DEAH_box_helicase_dom"/>
</dbReference>
<evidence type="ECO:0000259" key="2">
    <source>
        <dbReference type="PROSITE" id="PS51192"/>
    </source>
</evidence>
<dbReference type="Pfam" id="PF00270">
    <property type="entry name" value="DEAD"/>
    <property type="match status" value="1"/>
</dbReference>
<evidence type="ECO:0000313" key="4">
    <source>
        <dbReference type="Proteomes" id="UP001159405"/>
    </source>
</evidence>
<accession>A0ABN8P8W2</accession>